<evidence type="ECO:0000256" key="12">
    <source>
        <dbReference type="RuleBase" id="RU003693"/>
    </source>
</evidence>
<reference evidence="15" key="1">
    <citation type="journal article" date="2014" name="Sci. Data">
        <title>Genomes of diverse isolates of the marine cyanobacterium Prochlorococcus.</title>
        <authorList>
            <person name="Biller S."/>
            <person name="Berube P."/>
            <person name="Thompson J."/>
            <person name="Kelly L."/>
            <person name="Roggensack S."/>
            <person name="Awad L."/>
            <person name="Roache-Johnson K."/>
            <person name="Ding H."/>
            <person name="Giovannoni S.J."/>
            <person name="Moore L.R."/>
            <person name="Chisholm S.W."/>
        </authorList>
    </citation>
    <scope>NUCLEOTIDE SEQUENCE [LARGE SCALE GENOMIC DNA]</scope>
    <source>
        <strain evidence="15">GP2</strain>
    </source>
</reference>
<evidence type="ECO:0000256" key="4">
    <source>
        <dbReference type="ARBA" id="ARBA00011738"/>
    </source>
</evidence>
<name>A0A0A1ZAJ0_PROMR</name>
<evidence type="ECO:0000313" key="14">
    <source>
        <dbReference type="EMBL" id="KGF85531.1"/>
    </source>
</evidence>
<evidence type="ECO:0000256" key="2">
    <source>
        <dbReference type="ARBA" id="ARBA00004746"/>
    </source>
</evidence>
<feature type="domain" description="Aminotransferase class I/classII large" evidence="13">
    <location>
        <begin position="35"/>
        <end position="372"/>
    </location>
</feature>
<comment type="cofactor">
    <cofactor evidence="1 12">
        <name>pyridoxal 5'-phosphate</name>
        <dbReference type="ChEBI" id="CHEBI:597326"/>
    </cofactor>
</comment>
<dbReference type="InterPro" id="IPR015422">
    <property type="entry name" value="PyrdxlP-dep_Trfase_small"/>
</dbReference>
<dbReference type="STRING" id="59925.EU91_1633"/>
<dbReference type="Proteomes" id="UP000030598">
    <property type="component" value="Unassembled WGS sequence"/>
</dbReference>
<dbReference type="PANTHER" id="PTHR13693:SF100">
    <property type="entry name" value="8-AMINO-7-OXONONANOATE SYNTHASE"/>
    <property type="match status" value="1"/>
</dbReference>
<evidence type="ECO:0000256" key="9">
    <source>
        <dbReference type="ARBA" id="ARBA00032610"/>
    </source>
</evidence>
<dbReference type="Pfam" id="PF00155">
    <property type="entry name" value="Aminotran_1_2"/>
    <property type="match status" value="1"/>
</dbReference>
<dbReference type="InterPro" id="IPR050087">
    <property type="entry name" value="AON_synthase_class-II"/>
</dbReference>
<comment type="similarity">
    <text evidence="3">Belongs to the class-II pyridoxal-phosphate-dependent aminotransferase family. BioF subfamily.</text>
</comment>
<dbReference type="RefSeq" id="WP_032525004.1">
    <property type="nucleotide sequence ID" value="NZ_CP138934.1"/>
</dbReference>
<evidence type="ECO:0000256" key="5">
    <source>
        <dbReference type="ARBA" id="ARBA00013187"/>
    </source>
</evidence>
<keyword evidence="7" id="KW-0093">Biotin biosynthesis</keyword>
<keyword evidence="14" id="KW-0012">Acyltransferase</keyword>
<accession>A0A0A1ZAJ0</accession>
<dbReference type="OrthoDB" id="9807157at2"/>
<comment type="caution">
    <text evidence="14">The sequence shown here is derived from an EMBL/GenBank/DDBJ whole genome shotgun (WGS) entry which is preliminary data.</text>
</comment>
<gene>
    <name evidence="14" type="ORF">EU91_1633</name>
</gene>
<dbReference type="PANTHER" id="PTHR13693">
    <property type="entry name" value="CLASS II AMINOTRANSFERASE/8-AMINO-7-OXONONANOATE SYNTHASE"/>
    <property type="match status" value="1"/>
</dbReference>
<dbReference type="GO" id="GO:0030170">
    <property type="term" value="F:pyridoxal phosphate binding"/>
    <property type="evidence" value="ECO:0007669"/>
    <property type="project" value="InterPro"/>
</dbReference>
<evidence type="ECO:0000256" key="3">
    <source>
        <dbReference type="ARBA" id="ARBA00010008"/>
    </source>
</evidence>
<comment type="pathway">
    <text evidence="2">Cofactor biosynthesis; biotin biosynthesis.</text>
</comment>
<comment type="catalytic activity">
    <reaction evidence="11">
        <text>6-carboxyhexanoyl-[ACP] + L-alanine + H(+) = (8S)-8-amino-7-oxononanoate + holo-[ACP] + CO2</text>
        <dbReference type="Rhea" id="RHEA:42288"/>
        <dbReference type="Rhea" id="RHEA-COMP:9685"/>
        <dbReference type="Rhea" id="RHEA-COMP:9955"/>
        <dbReference type="ChEBI" id="CHEBI:15378"/>
        <dbReference type="ChEBI" id="CHEBI:16526"/>
        <dbReference type="ChEBI" id="CHEBI:57972"/>
        <dbReference type="ChEBI" id="CHEBI:64479"/>
        <dbReference type="ChEBI" id="CHEBI:78846"/>
        <dbReference type="ChEBI" id="CHEBI:149468"/>
        <dbReference type="EC" id="2.3.1.47"/>
    </reaction>
</comment>
<dbReference type="AlphaFoldDB" id="A0A0A1ZAJ0"/>
<dbReference type="Gene3D" id="3.40.640.10">
    <property type="entry name" value="Type I PLP-dependent aspartate aminotransferase-like (Major domain)"/>
    <property type="match status" value="1"/>
</dbReference>
<evidence type="ECO:0000256" key="7">
    <source>
        <dbReference type="ARBA" id="ARBA00022756"/>
    </source>
</evidence>
<evidence type="ECO:0000256" key="8">
    <source>
        <dbReference type="ARBA" id="ARBA00022898"/>
    </source>
</evidence>
<dbReference type="GO" id="GO:0008710">
    <property type="term" value="F:8-amino-7-oxononanoate synthase activity"/>
    <property type="evidence" value="ECO:0007669"/>
    <property type="project" value="UniProtKB-EC"/>
</dbReference>
<keyword evidence="8 12" id="KW-0663">Pyridoxal phosphate</keyword>
<dbReference type="PROSITE" id="PS00599">
    <property type="entry name" value="AA_TRANSFER_CLASS_2"/>
    <property type="match status" value="1"/>
</dbReference>
<dbReference type="Gene3D" id="3.90.1150.10">
    <property type="entry name" value="Aspartate Aminotransferase, domain 1"/>
    <property type="match status" value="1"/>
</dbReference>
<dbReference type="eggNOG" id="COG0156">
    <property type="taxonomic scope" value="Bacteria"/>
</dbReference>
<proteinExistence type="inferred from homology"/>
<dbReference type="InterPro" id="IPR001917">
    <property type="entry name" value="Aminotrans_II_pyridoxalP_BS"/>
</dbReference>
<evidence type="ECO:0000256" key="6">
    <source>
        <dbReference type="ARBA" id="ARBA00022679"/>
    </source>
</evidence>
<sequence length="379" mass="41817">MKKVKIPKNRIRKLKTFSLGKKSFELLSLNSQNKKLIDLCSNDYFGLSRDKDLVKAAYEISLLEGIGSGSSRFITGSRPIHKLLETELAKWLDQDKVLLFPSGFQANIAAVQALANRNSIVIADKLIHNSLLVGVKAAQAKLVRFSHNNLKDLEDKIMKSNPTKNSILVIVESLYSMEGSIAPLREITEICKKNSVQLLVDEAHAIGILGPEGRGLSFNCRSDITMITGTFGKAFGSGGAFIASNSEIGEYLIQTSGAFRYTTALAPSLAAAALEGLKKILENKEWGNDLLSSANVWKDEIIKNFSLPVQGDSHILSIIVGQEEKAIYLQKYLEKNGFLAIAIRPPTVPVGQSRIRITIRRNLDFNLLKNFIAVLKEFK</sequence>
<dbReference type="InterPro" id="IPR015421">
    <property type="entry name" value="PyrdxlP-dep_Trfase_major"/>
</dbReference>
<protein>
    <recommendedName>
        <fullName evidence="5">8-amino-7-oxononanoate synthase</fullName>
        <ecNumber evidence="5">2.3.1.47</ecNumber>
    </recommendedName>
    <alternativeName>
        <fullName evidence="9">7-keto-8-amino-pelargonic acid synthase</fullName>
    </alternativeName>
    <alternativeName>
        <fullName evidence="10">8-amino-7-ketopelargonate synthase</fullName>
    </alternativeName>
</protein>
<dbReference type="InterPro" id="IPR015424">
    <property type="entry name" value="PyrdxlP-dep_Trfase"/>
</dbReference>
<dbReference type="InterPro" id="IPR004839">
    <property type="entry name" value="Aminotransferase_I/II_large"/>
</dbReference>
<evidence type="ECO:0000256" key="10">
    <source>
        <dbReference type="ARBA" id="ARBA00033381"/>
    </source>
</evidence>
<dbReference type="EMBL" id="JNAH01000008">
    <property type="protein sequence ID" value="KGF85531.1"/>
    <property type="molecule type" value="Genomic_DNA"/>
</dbReference>
<organism evidence="14 15">
    <name type="scientific">Prochlorococcus marinus str. GP2</name>
    <dbReference type="NCBI Taxonomy" id="59925"/>
    <lineage>
        <taxon>Bacteria</taxon>
        <taxon>Bacillati</taxon>
        <taxon>Cyanobacteriota</taxon>
        <taxon>Cyanophyceae</taxon>
        <taxon>Synechococcales</taxon>
        <taxon>Prochlorococcaceae</taxon>
        <taxon>Prochlorococcus</taxon>
    </lineage>
</organism>
<comment type="subunit">
    <text evidence="4">Homodimer.</text>
</comment>
<evidence type="ECO:0000313" key="15">
    <source>
        <dbReference type="Proteomes" id="UP000030598"/>
    </source>
</evidence>
<keyword evidence="6 14" id="KW-0808">Transferase</keyword>
<evidence type="ECO:0000259" key="13">
    <source>
        <dbReference type="Pfam" id="PF00155"/>
    </source>
</evidence>
<dbReference type="SUPFAM" id="SSF53383">
    <property type="entry name" value="PLP-dependent transferases"/>
    <property type="match status" value="1"/>
</dbReference>
<evidence type="ECO:0000256" key="11">
    <source>
        <dbReference type="ARBA" id="ARBA00047715"/>
    </source>
</evidence>
<dbReference type="GO" id="GO:0009102">
    <property type="term" value="P:biotin biosynthetic process"/>
    <property type="evidence" value="ECO:0007669"/>
    <property type="project" value="UniProtKB-KW"/>
</dbReference>
<dbReference type="EC" id="2.3.1.47" evidence="5"/>
<evidence type="ECO:0000256" key="1">
    <source>
        <dbReference type="ARBA" id="ARBA00001933"/>
    </source>
</evidence>